<evidence type="ECO:0000313" key="2">
    <source>
        <dbReference type="EMBL" id="CAG8808225.1"/>
    </source>
</evidence>
<name>A0A9N9K2G0_9GLOM</name>
<protein>
    <submittedName>
        <fullName evidence="2">480_t:CDS:1</fullName>
    </submittedName>
</protein>
<comment type="caution">
    <text evidence="2">The sequence shown here is derived from an EMBL/GenBank/DDBJ whole genome shotgun (WGS) entry which is preliminary data.</text>
</comment>
<sequence>VYHTTSGYETIKEYMPAEEGESNELSTESEENAKDDESDHECEYCEHYKAEKGNYVN</sequence>
<dbReference type="EMBL" id="CAJVPY010043526">
    <property type="protein sequence ID" value="CAG8808225.1"/>
    <property type="molecule type" value="Genomic_DNA"/>
</dbReference>
<feature type="compositionally biased region" description="Basic and acidic residues" evidence="1">
    <location>
        <begin position="31"/>
        <end position="41"/>
    </location>
</feature>
<feature type="non-terminal residue" evidence="2">
    <location>
        <position position="57"/>
    </location>
</feature>
<accession>A0A9N9K2G0</accession>
<dbReference type="AlphaFoldDB" id="A0A9N9K2G0"/>
<organism evidence="2 3">
    <name type="scientific">Dentiscutata erythropus</name>
    <dbReference type="NCBI Taxonomy" id="1348616"/>
    <lineage>
        <taxon>Eukaryota</taxon>
        <taxon>Fungi</taxon>
        <taxon>Fungi incertae sedis</taxon>
        <taxon>Mucoromycota</taxon>
        <taxon>Glomeromycotina</taxon>
        <taxon>Glomeromycetes</taxon>
        <taxon>Diversisporales</taxon>
        <taxon>Gigasporaceae</taxon>
        <taxon>Dentiscutata</taxon>
    </lineage>
</organism>
<keyword evidence="3" id="KW-1185">Reference proteome</keyword>
<evidence type="ECO:0000313" key="3">
    <source>
        <dbReference type="Proteomes" id="UP000789405"/>
    </source>
</evidence>
<feature type="compositionally biased region" description="Acidic residues" evidence="1">
    <location>
        <begin position="16"/>
        <end position="30"/>
    </location>
</feature>
<feature type="non-terminal residue" evidence="2">
    <location>
        <position position="1"/>
    </location>
</feature>
<proteinExistence type="predicted"/>
<reference evidence="2" key="1">
    <citation type="submission" date="2021-06" db="EMBL/GenBank/DDBJ databases">
        <authorList>
            <person name="Kallberg Y."/>
            <person name="Tangrot J."/>
            <person name="Rosling A."/>
        </authorList>
    </citation>
    <scope>NUCLEOTIDE SEQUENCE</scope>
    <source>
        <strain evidence="2">MA453B</strain>
    </source>
</reference>
<dbReference type="Proteomes" id="UP000789405">
    <property type="component" value="Unassembled WGS sequence"/>
</dbReference>
<feature type="region of interest" description="Disordered" evidence="1">
    <location>
        <begin position="1"/>
        <end position="41"/>
    </location>
</feature>
<evidence type="ECO:0000256" key="1">
    <source>
        <dbReference type="SAM" id="MobiDB-lite"/>
    </source>
</evidence>
<gene>
    <name evidence="2" type="ORF">DERYTH_LOCUS24835</name>
</gene>